<comment type="caution">
    <text evidence="7">The sequence shown here is derived from an EMBL/GenBank/DDBJ whole genome shotgun (WGS) entry which is preliminary data.</text>
</comment>
<feature type="transmembrane region" description="Helical" evidence="5">
    <location>
        <begin position="291"/>
        <end position="309"/>
    </location>
</feature>
<dbReference type="InterPro" id="IPR037185">
    <property type="entry name" value="EmrE-like"/>
</dbReference>
<evidence type="ECO:0000256" key="4">
    <source>
        <dbReference type="ARBA" id="ARBA00023136"/>
    </source>
</evidence>
<name>A0AA89C3W5_PINIB</name>
<dbReference type="InterPro" id="IPR004853">
    <property type="entry name" value="Sugar_P_trans_dom"/>
</dbReference>
<dbReference type="GO" id="GO:0016020">
    <property type="term" value="C:membrane"/>
    <property type="evidence" value="ECO:0007669"/>
    <property type="project" value="UniProtKB-SubCell"/>
</dbReference>
<dbReference type="AlphaFoldDB" id="A0AA89C3W5"/>
<keyword evidence="4 5" id="KW-0472">Membrane</keyword>
<evidence type="ECO:0000256" key="2">
    <source>
        <dbReference type="ARBA" id="ARBA00022692"/>
    </source>
</evidence>
<keyword evidence="8" id="KW-1185">Reference proteome</keyword>
<keyword evidence="2 5" id="KW-0812">Transmembrane</keyword>
<evidence type="ECO:0000313" key="7">
    <source>
        <dbReference type="EMBL" id="KAK3104933.1"/>
    </source>
</evidence>
<feature type="non-terminal residue" evidence="7">
    <location>
        <position position="1"/>
    </location>
</feature>
<evidence type="ECO:0000313" key="8">
    <source>
        <dbReference type="Proteomes" id="UP001186944"/>
    </source>
</evidence>
<comment type="subcellular location">
    <subcellularLocation>
        <location evidence="1">Membrane</location>
        <topology evidence="1">Multi-pass membrane protein</topology>
    </subcellularLocation>
</comment>
<protein>
    <recommendedName>
        <fullName evidence="6">Sugar phosphate transporter domain-containing protein</fullName>
    </recommendedName>
</protein>
<dbReference type="InterPro" id="IPR050186">
    <property type="entry name" value="TPT_transporter"/>
</dbReference>
<feature type="transmembrane region" description="Helical" evidence="5">
    <location>
        <begin position="77"/>
        <end position="98"/>
    </location>
</feature>
<feature type="transmembrane region" description="Helical" evidence="5">
    <location>
        <begin position="110"/>
        <end position="129"/>
    </location>
</feature>
<evidence type="ECO:0000256" key="3">
    <source>
        <dbReference type="ARBA" id="ARBA00022989"/>
    </source>
</evidence>
<dbReference type="EMBL" id="VSWD01000004">
    <property type="protein sequence ID" value="KAK3104933.1"/>
    <property type="molecule type" value="Genomic_DNA"/>
</dbReference>
<feature type="domain" description="Sugar phosphate transporter" evidence="6">
    <location>
        <begin position="10"/>
        <end position="307"/>
    </location>
</feature>
<dbReference type="Pfam" id="PF03151">
    <property type="entry name" value="TPT"/>
    <property type="match status" value="1"/>
</dbReference>
<gene>
    <name evidence="7" type="ORF">FSP39_013449</name>
</gene>
<feature type="transmembrane region" description="Helical" evidence="5">
    <location>
        <begin position="47"/>
        <end position="65"/>
    </location>
</feature>
<dbReference type="PANTHER" id="PTHR11132">
    <property type="entry name" value="SOLUTE CARRIER FAMILY 35"/>
    <property type="match status" value="1"/>
</dbReference>
<feature type="transmembrane region" description="Helical" evidence="5">
    <location>
        <begin position="7"/>
        <end position="27"/>
    </location>
</feature>
<feature type="transmembrane region" description="Helical" evidence="5">
    <location>
        <begin position="167"/>
        <end position="186"/>
    </location>
</feature>
<organism evidence="7 8">
    <name type="scientific">Pinctada imbricata</name>
    <name type="common">Atlantic pearl-oyster</name>
    <name type="synonym">Pinctada martensii</name>
    <dbReference type="NCBI Taxonomy" id="66713"/>
    <lineage>
        <taxon>Eukaryota</taxon>
        <taxon>Metazoa</taxon>
        <taxon>Spiralia</taxon>
        <taxon>Lophotrochozoa</taxon>
        <taxon>Mollusca</taxon>
        <taxon>Bivalvia</taxon>
        <taxon>Autobranchia</taxon>
        <taxon>Pteriomorphia</taxon>
        <taxon>Pterioida</taxon>
        <taxon>Pterioidea</taxon>
        <taxon>Pteriidae</taxon>
        <taxon>Pinctada</taxon>
    </lineage>
</organism>
<dbReference type="SUPFAM" id="SSF103481">
    <property type="entry name" value="Multidrug resistance efflux transporter EmrE"/>
    <property type="match status" value="2"/>
</dbReference>
<evidence type="ECO:0000256" key="1">
    <source>
        <dbReference type="ARBA" id="ARBA00004141"/>
    </source>
</evidence>
<feature type="transmembrane region" description="Helical" evidence="5">
    <location>
        <begin position="136"/>
        <end position="155"/>
    </location>
</feature>
<accession>A0AA89C3W5</accession>
<sequence length="339" mass="37864">EMEESRGVVQVVVVIALYWTVSISMVFVNKYILGGRFGNEDLSIFVAWYQSLSAIGFIQLLHVGSKMMRLNVPVPKIDLHVLLHADVLKLSLSFILSLTFNNLMLKHIDVAFYQVARSFTLIFTVILSSMMLKKPVTYRGMLACLLVICGFFIGIDQENGSGTLKVWGIVYGILASLSAAVCGIYFKQAEMACDRESLKQAYYNNINSCVMFMPLVFSTGQLHQVLASDNSTTVIFWIFLTISGFLSLTIGWVSALQIKFTSPVTHHISINAKSVMQTLIAVIFNNEPKTLMWWFGNLLVVTGLGLYAYSKFIENSSSLPTVQLDIKKNENGMVKSSRE</sequence>
<evidence type="ECO:0000259" key="6">
    <source>
        <dbReference type="Pfam" id="PF03151"/>
    </source>
</evidence>
<feature type="transmembrane region" description="Helical" evidence="5">
    <location>
        <begin position="234"/>
        <end position="256"/>
    </location>
</feature>
<evidence type="ECO:0000256" key="5">
    <source>
        <dbReference type="SAM" id="Phobius"/>
    </source>
</evidence>
<dbReference type="Proteomes" id="UP001186944">
    <property type="component" value="Unassembled WGS sequence"/>
</dbReference>
<proteinExistence type="predicted"/>
<keyword evidence="3 5" id="KW-1133">Transmembrane helix</keyword>
<reference evidence="7" key="1">
    <citation type="submission" date="2019-08" db="EMBL/GenBank/DDBJ databases">
        <title>The improved chromosome-level genome for the pearl oyster Pinctada fucata martensii using PacBio sequencing and Hi-C.</title>
        <authorList>
            <person name="Zheng Z."/>
        </authorList>
    </citation>
    <scope>NUCLEOTIDE SEQUENCE</scope>
    <source>
        <strain evidence="7">ZZ-2019</strain>
        <tissue evidence="7">Adductor muscle</tissue>
    </source>
</reference>